<name>A0A8K0CAZ2_IGNLU</name>
<dbReference type="Gene3D" id="1.10.10.60">
    <property type="entry name" value="Homeodomain-like"/>
    <property type="match status" value="1"/>
</dbReference>
<evidence type="ECO:0000313" key="4">
    <source>
        <dbReference type="Proteomes" id="UP000801492"/>
    </source>
</evidence>
<gene>
    <name evidence="3" type="ORF">ILUMI_24196</name>
</gene>
<dbReference type="EMBL" id="VTPC01090665">
    <property type="protein sequence ID" value="KAF2881981.1"/>
    <property type="molecule type" value="Genomic_DNA"/>
</dbReference>
<dbReference type="GO" id="GO:0003677">
    <property type="term" value="F:DNA binding"/>
    <property type="evidence" value="ECO:0007669"/>
    <property type="project" value="InterPro"/>
</dbReference>
<comment type="caution">
    <text evidence="3">The sequence shown here is derived from an EMBL/GenBank/DDBJ whole genome shotgun (WGS) entry which is preliminary data.</text>
</comment>
<sequence>MSTGSKRKDLTLKQKLTVIEYAEESKANQNEVARKFGISQAQFADDQNIMVNNKGDMEYTVRKLIEKLHKWEEKTKYLCIGTEPENLVIDKKKEIGVIDEYKYLGTTFNRKGTDDQEINFRIIKALRDILCLNAILYSKDIIKRRKYNI</sequence>
<keyword evidence="4" id="KW-1185">Reference proteome</keyword>
<accession>A0A8K0CAZ2</accession>
<proteinExistence type="predicted"/>
<evidence type="ECO:0000259" key="2">
    <source>
        <dbReference type="Pfam" id="PF04218"/>
    </source>
</evidence>
<protein>
    <recommendedName>
        <fullName evidence="2">HTH psq-type domain-containing protein</fullName>
    </recommendedName>
</protein>
<dbReference type="InterPro" id="IPR009057">
    <property type="entry name" value="Homeodomain-like_sf"/>
</dbReference>
<evidence type="ECO:0000256" key="1">
    <source>
        <dbReference type="ARBA" id="ARBA00004123"/>
    </source>
</evidence>
<comment type="subcellular location">
    <subcellularLocation>
        <location evidence="1">Nucleus</location>
    </subcellularLocation>
</comment>
<dbReference type="SUPFAM" id="SSF46689">
    <property type="entry name" value="Homeodomain-like"/>
    <property type="match status" value="1"/>
</dbReference>
<organism evidence="3 4">
    <name type="scientific">Ignelater luminosus</name>
    <name type="common">Cucubano</name>
    <name type="synonym">Pyrophorus luminosus</name>
    <dbReference type="NCBI Taxonomy" id="2038154"/>
    <lineage>
        <taxon>Eukaryota</taxon>
        <taxon>Metazoa</taxon>
        <taxon>Ecdysozoa</taxon>
        <taxon>Arthropoda</taxon>
        <taxon>Hexapoda</taxon>
        <taxon>Insecta</taxon>
        <taxon>Pterygota</taxon>
        <taxon>Neoptera</taxon>
        <taxon>Endopterygota</taxon>
        <taxon>Coleoptera</taxon>
        <taxon>Polyphaga</taxon>
        <taxon>Elateriformia</taxon>
        <taxon>Elateroidea</taxon>
        <taxon>Elateridae</taxon>
        <taxon>Agrypninae</taxon>
        <taxon>Pyrophorini</taxon>
        <taxon>Ignelater</taxon>
    </lineage>
</organism>
<feature type="domain" description="HTH psq-type" evidence="2">
    <location>
        <begin position="5"/>
        <end position="42"/>
    </location>
</feature>
<dbReference type="AlphaFoldDB" id="A0A8K0CAZ2"/>
<dbReference type="Pfam" id="PF04218">
    <property type="entry name" value="CENP-B_N"/>
    <property type="match status" value="1"/>
</dbReference>
<evidence type="ECO:0000313" key="3">
    <source>
        <dbReference type="EMBL" id="KAF2881981.1"/>
    </source>
</evidence>
<dbReference type="OrthoDB" id="6751474at2759"/>
<dbReference type="InterPro" id="IPR007889">
    <property type="entry name" value="HTH_Psq"/>
</dbReference>
<dbReference type="Proteomes" id="UP000801492">
    <property type="component" value="Unassembled WGS sequence"/>
</dbReference>
<reference evidence="3" key="1">
    <citation type="submission" date="2019-08" db="EMBL/GenBank/DDBJ databases">
        <title>The genome of the North American firefly Photinus pyralis.</title>
        <authorList>
            <consortium name="Photinus pyralis genome working group"/>
            <person name="Fallon T.R."/>
            <person name="Sander Lower S.E."/>
            <person name="Weng J.-K."/>
        </authorList>
    </citation>
    <scope>NUCLEOTIDE SEQUENCE</scope>
    <source>
        <strain evidence="3">TRF0915ILg1</strain>
        <tissue evidence="3">Whole body</tissue>
    </source>
</reference>
<dbReference type="GO" id="GO:0005634">
    <property type="term" value="C:nucleus"/>
    <property type="evidence" value="ECO:0007669"/>
    <property type="project" value="UniProtKB-SubCell"/>
</dbReference>